<accession>A0A4U7KTU5</accession>
<feature type="region of interest" description="Disordered" evidence="1">
    <location>
        <begin position="453"/>
        <end position="524"/>
    </location>
</feature>
<dbReference type="OrthoDB" id="2546157at2759"/>
<proteinExistence type="predicted"/>
<keyword evidence="3" id="KW-1185">Reference proteome</keyword>
<evidence type="ECO:0000256" key="1">
    <source>
        <dbReference type="SAM" id="MobiDB-lite"/>
    </source>
</evidence>
<evidence type="ECO:0000313" key="3">
    <source>
        <dbReference type="Proteomes" id="UP000306050"/>
    </source>
</evidence>
<comment type="caution">
    <text evidence="2">The sequence shown here is derived from an EMBL/GenBank/DDBJ whole genome shotgun (WGS) entry which is preliminary data.</text>
</comment>
<evidence type="ECO:0008006" key="4">
    <source>
        <dbReference type="Google" id="ProtNLM"/>
    </source>
</evidence>
<dbReference type="RefSeq" id="XP_029739908.1">
    <property type="nucleotide sequence ID" value="XM_029883617.1"/>
</dbReference>
<gene>
    <name evidence="2" type="ORF">EX895_003019</name>
</gene>
<feature type="compositionally biased region" description="Acidic residues" evidence="1">
    <location>
        <begin position="484"/>
        <end position="498"/>
    </location>
</feature>
<sequence length="708" mass="77252">MQHQQVCPDCGSSGTVLYVAEIGQTVCSNCATVSHDLQIYEPTNVHEVAYALGAPQAHRASSSYPLLPAGPAGRFWSNDREHHRRLNDLQRKPEVDARIQGTLNTLGYPGLFDQVEFLFRRARDESWRRPALPSSAVDEAHVQADPSLGSLPASFLAPRVKWGNGSLLLATACCYAVLRREGACIDLTTVANAAQLPLPKVRTAFRRLHVLVKGAVRDIKLANPDTFVRRIVAFFYFHLVHRSTSALAPALVKFLKPFQHALPSATTLTDVDTARFLHNTPFEAVENTALDLCAFWWPTRTSSPSSSAQLAAFAIVVFALEAHTKAPAPMLEIFRYTHAALEFDLDLLRSCLGRALPIGTELILNKTAVDYYRELCVALKAQAAKIPWLSEVAPISKKSASKKRHAKQAPNAVTTADASCAASLELARLDVIVHALDILDVWRTIPSKHSDVRWSGFRLDSPPAPPSSGEALACHGSADRVPSGDEDPDEAMGNDDLDCFVSSSPPSNALAEGQEPPARTSLSAADDEVWPRIQHRLEAVGALKQKNEPDEHPIDLLTDDQVDEMLFESDELAALFRVDKVELAAFERAKIAAGDWPIQADHQRNAELADLARGLEQKSASSSRKVKIPRDEQISADAAPAKEARTDKRRKAPSPSQAPPSSPSSSSAATRRQLLSTTRSSKRPRAAAAGARAKVALREQQEESDWSN</sequence>
<protein>
    <recommendedName>
        <fullName evidence="4">TFIIB-type domain-containing protein</fullName>
    </recommendedName>
</protein>
<reference evidence="2 3" key="1">
    <citation type="submission" date="2019-05" db="EMBL/GenBank/DDBJ databases">
        <title>Sporisorium graminicola CBS 10092 draft sequencing and annotation.</title>
        <authorList>
            <person name="Solano-Gonzalez S."/>
            <person name="Caddick M.X."/>
            <person name="Darby A."/>
        </authorList>
    </citation>
    <scope>NUCLEOTIDE SEQUENCE [LARGE SCALE GENOMIC DNA]</scope>
    <source>
        <strain evidence="2 3">CBS 10092</strain>
    </source>
</reference>
<organism evidence="2 3">
    <name type="scientific">Sporisorium graminicola</name>
    <dbReference type="NCBI Taxonomy" id="280036"/>
    <lineage>
        <taxon>Eukaryota</taxon>
        <taxon>Fungi</taxon>
        <taxon>Dikarya</taxon>
        <taxon>Basidiomycota</taxon>
        <taxon>Ustilaginomycotina</taxon>
        <taxon>Ustilaginomycetes</taxon>
        <taxon>Ustilaginales</taxon>
        <taxon>Ustilaginaceae</taxon>
        <taxon>Sporisorium</taxon>
    </lineage>
</organism>
<feature type="region of interest" description="Disordered" evidence="1">
    <location>
        <begin position="614"/>
        <end position="708"/>
    </location>
</feature>
<name>A0A4U7KTU5_9BASI</name>
<dbReference type="EMBL" id="SRRM01000011">
    <property type="protein sequence ID" value="TKY87923.1"/>
    <property type="molecule type" value="Genomic_DNA"/>
</dbReference>
<evidence type="ECO:0000313" key="2">
    <source>
        <dbReference type="EMBL" id="TKY87923.1"/>
    </source>
</evidence>
<dbReference type="KEGG" id="sgra:EX895_003019"/>
<dbReference type="GeneID" id="40725914"/>
<dbReference type="Proteomes" id="UP000306050">
    <property type="component" value="Chromosome SGRAM_19"/>
</dbReference>
<dbReference type="AlphaFoldDB" id="A0A4U7KTU5"/>